<reference evidence="1 2" key="1">
    <citation type="submission" date="2020-07" db="EMBL/GenBank/DDBJ databases">
        <title>Comparative genomics of pyrophilous fungi reveals a link between fire events and developmental genes.</title>
        <authorList>
            <consortium name="DOE Joint Genome Institute"/>
            <person name="Steindorff A.S."/>
            <person name="Carver A."/>
            <person name="Calhoun S."/>
            <person name="Stillman K."/>
            <person name="Liu H."/>
            <person name="Lipzen A."/>
            <person name="Pangilinan J."/>
            <person name="Labutti K."/>
            <person name="Bruns T.D."/>
            <person name="Grigoriev I.V."/>
        </authorList>
    </citation>
    <scope>NUCLEOTIDE SEQUENCE [LARGE SCALE GENOMIC DNA]</scope>
    <source>
        <strain evidence="1 2">CBS 144469</strain>
    </source>
</reference>
<dbReference type="Proteomes" id="UP000521943">
    <property type="component" value="Unassembled WGS sequence"/>
</dbReference>
<evidence type="ECO:0000313" key="2">
    <source>
        <dbReference type="Proteomes" id="UP000521943"/>
    </source>
</evidence>
<evidence type="ECO:0000313" key="1">
    <source>
        <dbReference type="EMBL" id="KAF6761387.1"/>
    </source>
</evidence>
<accession>A0A8H6MEV5</accession>
<organism evidence="1 2">
    <name type="scientific">Ephemerocybe angulata</name>
    <dbReference type="NCBI Taxonomy" id="980116"/>
    <lineage>
        <taxon>Eukaryota</taxon>
        <taxon>Fungi</taxon>
        <taxon>Dikarya</taxon>
        <taxon>Basidiomycota</taxon>
        <taxon>Agaricomycotina</taxon>
        <taxon>Agaricomycetes</taxon>
        <taxon>Agaricomycetidae</taxon>
        <taxon>Agaricales</taxon>
        <taxon>Agaricineae</taxon>
        <taxon>Psathyrellaceae</taxon>
        <taxon>Ephemerocybe</taxon>
    </lineage>
</organism>
<keyword evidence="2" id="KW-1185">Reference proteome</keyword>
<dbReference type="EMBL" id="JACGCI010000010">
    <property type="protein sequence ID" value="KAF6761387.1"/>
    <property type="molecule type" value="Genomic_DNA"/>
</dbReference>
<protein>
    <submittedName>
        <fullName evidence="1">Uncharacterized protein</fullName>
    </submittedName>
</protein>
<name>A0A8H6MEV5_9AGAR</name>
<dbReference type="AlphaFoldDB" id="A0A8H6MEV5"/>
<comment type="caution">
    <text evidence="1">The sequence shown here is derived from an EMBL/GenBank/DDBJ whole genome shotgun (WGS) entry which is preliminary data.</text>
</comment>
<gene>
    <name evidence="1" type="ORF">DFP72DRAFT_881004</name>
</gene>
<proteinExistence type="predicted"/>
<sequence length="111" mass="12376">MTGARVTAILLNLSHRLRAIEDAPNQRGWHDGRDSEQEVLALHPTPYLSTIEVPLHFPIFPLPSSPSVVDVARSLLLAIRLDSPSVDRYTGRGRRRVLCARGMRVVARGRC</sequence>